<dbReference type="AlphaFoldDB" id="K9GU15"/>
<dbReference type="STRING" id="1238182.C882_1235"/>
<accession>K9GU15</accession>
<dbReference type="EMBL" id="ANHY01000017">
    <property type="protein sequence ID" value="EKV28234.1"/>
    <property type="molecule type" value="Genomic_DNA"/>
</dbReference>
<gene>
    <name evidence="1" type="ORF">C882_1235</name>
</gene>
<evidence type="ECO:0000313" key="2">
    <source>
        <dbReference type="Proteomes" id="UP000009881"/>
    </source>
</evidence>
<organism evidence="1 2">
    <name type="scientific">Caenispirillum salinarum AK4</name>
    <dbReference type="NCBI Taxonomy" id="1238182"/>
    <lineage>
        <taxon>Bacteria</taxon>
        <taxon>Pseudomonadati</taxon>
        <taxon>Pseudomonadota</taxon>
        <taxon>Alphaproteobacteria</taxon>
        <taxon>Rhodospirillales</taxon>
        <taxon>Novispirillaceae</taxon>
        <taxon>Caenispirillum</taxon>
    </lineage>
</organism>
<reference evidence="1 2" key="1">
    <citation type="journal article" date="2013" name="Genome Announc.">
        <title>Draft Genome Sequence of an Alphaproteobacterium, Caenispirillum salinarum AK4(T), Isolated from a Solar Saltern.</title>
        <authorList>
            <person name="Khatri I."/>
            <person name="Singh A."/>
            <person name="Korpole S."/>
            <person name="Pinnaka A.K."/>
            <person name="Subramanian S."/>
        </authorList>
    </citation>
    <scope>NUCLEOTIDE SEQUENCE [LARGE SCALE GENOMIC DNA]</scope>
    <source>
        <strain evidence="1 2">AK4</strain>
    </source>
</reference>
<keyword evidence="2" id="KW-1185">Reference proteome</keyword>
<dbReference type="Proteomes" id="UP000009881">
    <property type="component" value="Unassembled WGS sequence"/>
</dbReference>
<proteinExistence type="predicted"/>
<evidence type="ECO:0000313" key="1">
    <source>
        <dbReference type="EMBL" id="EKV28234.1"/>
    </source>
</evidence>
<name>K9GU15_9PROT</name>
<comment type="caution">
    <text evidence="1">The sequence shown here is derived from an EMBL/GenBank/DDBJ whole genome shotgun (WGS) entry which is preliminary data.</text>
</comment>
<sequence length="39" mass="4509">MRFAHAILRPWQPRPFLVGNRCGTRWHPSAFAPAKGLHQ</sequence>
<protein>
    <submittedName>
        <fullName evidence="1">Uncharacterized protein</fullName>
    </submittedName>
</protein>